<dbReference type="GO" id="GO:0003677">
    <property type="term" value="F:DNA binding"/>
    <property type="evidence" value="ECO:0007669"/>
    <property type="project" value="InterPro"/>
</dbReference>
<dbReference type="PANTHER" id="PTHR33677:SF5">
    <property type="entry name" value="TRANSCRIPTIONAL REPRESSOR FRMR"/>
    <property type="match status" value="1"/>
</dbReference>
<dbReference type="Proteomes" id="UP000630923">
    <property type="component" value="Unassembled WGS sequence"/>
</dbReference>
<dbReference type="GO" id="GO:0046872">
    <property type="term" value="F:metal ion binding"/>
    <property type="evidence" value="ECO:0007669"/>
    <property type="project" value="InterPro"/>
</dbReference>
<accession>A0A919E766</accession>
<evidence type="ECO:0000313" key="2">
    <source>
        <dbReference type="EMBL" id="GHF20649.1"/>
    </source>
</evidence>
<dbReference type="PANTHER" id="PTHR33677">
    <property type="entry name" value="TRANSCRIPTIONAL REPRESSOR FRMR-RELATED"/>
    <property type="match status" value="1"/>
</dbReference>
<protein>
    <recommendedName>
        <fullName evidence="4">Transcriptional regulator</fullName>
    </recommendedName>
</protein>
<dbReference type="Pfam" id="PF02583">
    <property type="entry name" value="Trns_repr_metal"/>
    <property type="match status" value="1"/>
</dbReference>
<organism evidence="2 3">
    <name type="scientific">Kordiimonas sediminis</name>
    <dbReference type="NCBI Taxonomy" id="1735581"/>
    <lineage>
        <taxon>Bacteria</taxon>
        <taxon>Pseudomonadati</taxon>
        <taxon>Pseudomonadota</taxon>
        <taxon>Alphaproteobacteria</taxon>
        <taxon>Kordiimonadales</taxon>
        <taxon>Kordiimonadaceae</taxon>
        <taxon>Kordiimonas</taxon>
    </lineage>
</organism>
<dbReference type="InterPro" id="IPR038390">
    <property type="entry name" value="Metal_Tscrpt_repr_sf"/>
</dbReference>
<reference evidence="2" key="2">
    <citation type="submission" date="2020-09" db="EMBL/GenBank/DDBJ databases">
        <authorList>
            <person name="Sun Q."/>
            <person name="Kim S."/>
        </authorList>
    </citation>
    <scope>NUCLEOTIDE SEQUENCE</scope>
    <source>
        <strain evidence="2">KCTC 42590</strain>
    </source>
</reference>
<evidence type="ECO:0008006" key="4">
    <source>
        <dbReference type="Google" id="ProtNLM"/>
    </source>
</evidence>
<evidence type="ECO:0000313" key="3">
    <source>
        <dbReference type="Proteomes" id="UP000630923"/>
    </source>
</evidence>
<comment type="caution">
    <text evidence="2">The sequence shown here is derived from an EMBL/GenBank/DDBJ whole genome shotgun (WGS) entry which is preliminary data.</text>
</comment>
<evidence type="ECO:0000256" key="1">
    <source>
        <dbReference type="ARBA" id="ARBA00005260"/>
    </source>
</evidence>
<dbReference type="GO" id="GO:0045892">
    <property type="term" value="P:negative regulation of DNA-templated transcription"/>
    <property type="evidence" value="ECO:0007669"/>
    <property type="project" value="UniProtKB-ARBA"/>
</dbReference>
<dbReference type="EMBL" id="BNCI01000001">
    <property type="protein sequence ID" value="GHF20649.1"/>
    <property type="molecule type" value="Genomic_DNA"/>
</dbReference>
<dbReference type="Gene3D" id="1.20.58.1000">
    <property type="entry name" value="Metal-sensitive repressor, helix protomer"/>
    <property type="match status" value="1"/>
</dbReference>
<proteinExistence type="inferred from homology"/>
<gene>
    <name evidence="2" type="ORF">GCM10017044_14440</name>
</gene>
<dbReference type="RefSeq" id="WP_191251300.1">
    <property type="nucleotide sequence ID" value="NZ_BNCI01000001.1"/>
</dbReference>
<comment type="similarity">
    <text evidence="1">Belongs to the FrmR/RcnR family.</text>
</comment>
<name>A0A919E766_9PROT</name>
<keyword evidence="3" id="KW-1185">Reference proteome</keyword>
<sequence>MINDKDRQAMLNRLSRIEGQLRGIQKLMGQDVADCEKVLQQMAASRKALDKAAHVMLACVIDHAVSGGDAVGFDDIGDLISKYA</sequence>
<dbReference type="InterPro" id="IPR003735">
    <property type="entry name" value="Metal_Tscrpt_repr"/>
</dbReference>
<reference evidence="2" key="1">
    <citation type="journal article" date="2014" name="Int. J. Syst. Evol. Microbiol.">
        <title>Complete genome sequence of Corynebacterium casei LMG S-19264T (=DSM 44701T), isolated from a smear-ripened cheese.</title>
        <authorList>
            <consortium name="US DOE Joint Genome Institute (JGI-PGF)"/>
            <person name="Walter F."/>
            <person name="Albersmeier A."/>
            <person name="Kalinowski J."/>
            <person name="Ruckert C."/>
        </authorList>
    </citation>
    <scope>NUCLEOTIDE SEQUENCE</scope>
    <source>
        <strain evidence="2">KCTC 42590</strain>
    </source>
</reference>
<dbReference type="AlphaFoldDB" id="A0A919E766"/>